<dbReference type="InterPro" id="IPR036397">
    <property type="entry name" value="RNaseH_sf"/>
</dbReference>
<gene>
    <name evidence="5" type="ORF">Msub_10251</name>
    <name evidence="6" type="ORF">Msub_10565</name>
    <name evidence="7" type="ORF">Msub_12376</name>
    <name evidence="8" type="ORF">Msub_12648</name>
    <name evidence="4" type="ORF">Msub_20265</name>
</gene>
<dbReference type="PATRIC" id="fig|1658765.3.peg.2394"/>
<proteinExistence type="inferred from homology"/>
<evidence type="ECO:0000313" key="5">
    <source>
        <dbReference type="EMBL" id="KMQ74080.1"/>
    </source>
</evidence>
<dbReference type="GO" id="GO:0003676">
    <property type="term" value="F:nucleic acid binding"/>
    <property type="evidence" value="ECO:0007669"/>
    <property type="project" value="InterPro"/>
</dbReference>
<dbReference type="Gene3D" id="3.30.420.10">
    <property type="entry name" value="Ribonuclease H-like superfamily/Ribonuclease H"/>
    <property type="match status" value="1"/>
</dbReference>
<dbReference type="STRING" id="1658765.Msub_10251"/>
<feature type="domain" description="Integrase catalytic" evidence="3">
    <location>
        <begin position="131"/>
        <end position="317"/>
    </location>
</feature>
<dbReference type="InterPro" id="IPR017895">
    <property type="entry name" value="HTH_IS408/IS1162_type"/>
</dbReference>
<evidence type="ECO:0000259" key="2">
    <source>
        <dbReference type="PROSITE" id="PS50532"/>
    </source>
</evidence>
<keyword evidence="9" id="KW-1185">Reference proteome</keyword>
<comment type="caution">
    <text evidence="7">The sequence shown here is derived from an EMBL/GenBank/DDBJ whole genome shotgun (WGS) entry which is preliminary data.</text>
</comment>
<sequence length="514" mass="58661">MPVARISMRQIIEVLRLKYEAGLSHERIARACGLSKGVVGKYVNLAQAHDVTWPLPEDVDEVRLEALLFPAKTPPARFAEPDYFQVHQELKTKGVTLQLLWAEYVERHSDKAYRYSQFCHHYRLWRGRQRRSMRQVHRAGEKIFIDYCGPTVPVVDRSTGEMRKAQVFVAVLGASSYTFAEATWSQSLPDWIASHQRMLAFYGGVAELLVPDNLKAAVTKADRYTPKINETYAELAAHYQTAVLPARPYKPKDKAKAEAAVLLVERWILARLRHRMFFSLAELNSAIAQLLPALNQRPFQGRSESRQSLFESLDRPALRPLPATPYVYAEWCKARPGIDYHIEIDKRLYSVPHALVGVKLDVRVTDTSVEVMHKGQRVALHSRHGKSRFVTLTEHMPKSHQAHQNWSPGRFLNWAKDIGPATLDVVQGQLKDRPHPEHGYRACLGLLNLSRRYSRDRLEQACDRALAINSASYQSITSILKQGLDQLPLPLAEEEPELTDLPVHTNVRGPHYYH</sequence>
<dbReference type="NCBIfam" id="NF033546">
    <property type="entry name" value="transpos_IS21"/>
    <property type="match status" value="1"/>
</dbReference>
<comment type="similarity">
    <text evidence="1">Belongs to the transposase IS21/IS408/IS1162 family.</text>
</comment>
<evidence type="ECO:0000313" key="4">
    <source>
        <dbReference type="EMBL" id="KMQ73069.1"/>
    </source>
</evidence>
<dbReference type="PROSITE" id="PS50532">
    <property type="entry name" value="HTH_IS408"/>
    <property type="match status" value="1"/>
</dbReference>
<dbReference type="PANTHER" id="PTHR35004">
    <property type="entry name" value="TRANSPOSASE RV3428C-RELATED"/>
    <property type="match status" value="1"/>
</dbReference>
<evidence type="ECO:0000313" key="7">
    <source>
        <dbReference type="EMBL" id="KMQ76167.1"/>
    </source>
</evidence>
<dbReference type="EMBL" id="LFBU01000001">
    <property type="protein sequence ID" value="KMQ74080.1"/>
    <property type="molecule type" value="Genomic_DNA"/>
</dbReference>
<dbReference type="GO" id="GO:0015074">
    <property type="term" value="P:DNA integration"/>
    <property type="evidence" value="ECO:0007669"/>
    <property type="project" value="InterPro"/>
</dbReference>
<dbReference type="Pfam" id="PF22483">
    <property type="entry name" value="Mu-transpos_C_2"/>
    <property type="match status" value="1"/>
</dbReference>
<evidence type="ECO:0000313" key="9">
    <source>
        <dbReference type="Proteomes" id="UP000036102"/>
    </source>
</evidence>
<dbReference type="InterPro" id="IPR054353">
    <property type="entry name" value="IstA-like_C"/>
</dbReference>
<evidence type="ECO:0000259" key="3">
    <source>
        <dbReference type="PROSITE" id="PS50994"/>
    </source>
</evidence>
<reference evidence="7 9" key="1">
    <citation type="submission" date="2015-06" db="EMBL/GenBank/DDBJ databases">
        <title>Marinobacter subterrani, a genetically tractable neutrophilic iron-oxidizing strain isolated from the Soudan Iron Mine.</title>
        <authorList>
            <person name="Bonis B.M."/>
            <person name="Gralnick J.A."/>
        </authorList>
    </citation>
    <scope>NUCLEOTIDE SEQUENCE [LARGE SCALE GENOMIC DNA]</scope>
    <source>
        <strain evidence="7 9">JG233</strain>
    </source>
</reference>
<dbReference type="SUPFAM" id="SSF53098">
    <property type="entry name" value="Ribonuclease H-like"/>
    <property type="match status" value="1"/>
</dbReference>
<dbReference type="RefSeq" id="WP_197083768.1">
    <property type="nucleotide sequence ID" value="NZ_LFBU01000001.1"/>
</dbReference>
<dbReference type="EMBL" id="LFBU01000002">
    <property type="protein sequence ID" value="KMQ73069.1"/>
    <property type="molecule type" value="Genomic_DNA"/>
</dbReference>
<evidence type="ECO:0000256" key="1">
    <source>
        <dbReference type="ARBA" id="ARBA00009277"/>
    </source>
</evidence>
<evidence type="ECO:0000313" key="8">
    <source>
        <dbReference type="EMBL" id="KMQ76435.1"/>
    </source>
</evidence>
<dbReference type="PROSITE" id="PS50994">
    <property type="entry name" value="INTEGRASE"/>
    <property type="match status" value="1"/>
</dbReference>
<dbReference type="InterPro" id="IPR001584">
    <property type="entry name" value="Integrase_cat-core"/>
</dbReference>
<feature type="domain" description="HTH IS408-type" evidence="2">
    <location>
        <begin position="11"/>
        <end position="90"/>
    </location>
</feature>
<dbReference type="EMBL" id="LFBU01000001">
    <property type="protein sequence ID" value="KMQ76435.1"/>
    <property type="molecule type" value="Genomic_DNA"/>
</dbReference>
<dbReference type="EMBL" id="LFBU01000001">
    <property type="protein sequence ID" value="KMQ74382.1"/>
    <property type="molecule type" value="Genomic_DNA"/>
</dbReference>
<dbReference type="AlphaFoldDB" id="A0A0J7JDJ2"/>
<dbReference type="EMBL" id="LFBU01000001">
    <property type="protein sequence ID" value="KMQ76167.1"/>
    <property type="molecule type" value="Genomic_DNA"/>
</dbReference>
<dbReference type="PANTHER" id="PTHR35004:SF8">
    <property type="entry name" value="TRANSPOSASE RV3428C-RELATED"/>
    <property type="match status" value="1"/>
</dbReference>
<name>A0A0J7JDJ2_9GAMM</name>
<dbReference type="Proteomes" id="UP000036102">
    <property type="component" value="Unassembled WGS sequence"/>
</dbReference>
<protein>
    <submittedName>
        <fullName evidence="7">Transposase</fullName>
    </submittedName>
</protein>
<accession>A0A0J7JDJ2</accession>
<evidence type="ECO:0000313" key="6">
    <source>
        <dbReference type="EMBL" id="KMQ74382.1"/>
    </source>
</evidence>
<dbReference type="Pfam" id="PF00665">
    <property type="entry name" value="rve"/>
    <property type="match status" value="1"/>
</dbReference>
<dbReference type="InterPro" id="IPR012337">
    <property type="entry name" value="RNaseH-like_sf"/>
</dbReference>
<organism evidence="7 9">
    <name type="scientific">Marinobacter subterrani</name>
    <dbReference type="NCBI Taxonomy" id="1658765"/>
    <lineage>
        <taxon>Bacteria</taxon>
        <taxon>Pseudomonadati</taxon>
        <taxon>Pseudomonadota</taxon>
        <taxon>Gammaproteobacteria</taxon>
        <taxon>Pseudomonadales</taxon>
        <taxon>Marinobacteraceae</taxon>
        <taxon>Marinobacter</taxon>
    </lineage>
</organism>